<protein>
    <submittedName>
        <fullName evidence="2">Uncharacterized protein</fullName>
    </submittedName>
</protein>
<organism evidence="2 3">
    <name type="scientific">Tanacetum coccineum</name>
    <dbReference type="NCBI Taxonomy" id="301880"/>
    <lineage>
        <taxon>Eukaryota</taxon>
        <taxon>Viridiplantae</taxon>
        <taxon>Streptophyta</taxon>
        <taxon>Embryophyta</taxon>
        <taxon>Tracheophyta</taxon>
        <taxon>Spermatophyta</taxon>
        <taxon>Magnoliopsida</taxon>
        <taxon>eudicotyledons</taxon>
        <taxon>Gunneridae</taxon>
        <taxon>Pentapetalae</taxon>
        <taxon>asterids</taxon>
        <taxon>campanulids</taxon>
        <taxon>Asterales</taxon>
        <taxon>Asteraceae</taxon>
        <taxon>Asteroideae</taxon>
        <taxon>Anthemideae</taxon>
        <taxon>Anthemidinae</taxon>
        <taxon>Tanacetum</taxon>
    </lineage>
</organism>
<dbReference type="Proteomes" id="UP001151760">
    <property type="component" value="Unassembled WGS sequence"/>
</dbReference>
<name>A0ABQ4ZKH3_9ASTR</name>
<feature type="coiled-coil region" evidence="1">
    <location>
        <begin position="9"/>
        <end position="36"/>
    </location>
</feature>
<evidence type="ECO:0000256" key="1">
    <source>
        <dbReference type="SAM" id="Coils"/>
    </source>
</evidence>
<keyword evidence="3" id="KW-1185">Reference proteome</keyword>
<proteinExistence type="predicted"/>
<keyword evidence="1" id="KW-0175">Coiled coil</keyword>
<reference evidence="2" key="1">
    <citation type="journal article" date="2022" name="Int. J. Mol. Sci.">
        <title>Draft Genome of Tanacetum Coccineum: Genomic Comparison of Closely Related Tanacetum-Family Plants.</title>
        <authorList>
            <person name="Yamashiro T."/>
            <person name="Shiraishi A."/>
            <person name="Nakayama K."/>
            <person name="Satake H."/>
        </authorList>
    </citation>
    <scope>NUCLEOTIDE SEQUENCE</scope>
</reference>
<reference evidence="2" key="2">
    <citation type="submission" date="2022-01" db="EMBL/GenBank/DDBJ databases">
        <authorList>
            <person name="Yamashiro T."/>
            <person name="Shiraishi A."/>
            <person name="Satake H."/>
            <person name="Nakayama K."/>
        </authorList>
    </citation>
    <scope>NUCLEOTIDE SEQUENCE</scope>
</reference>
<accession>A0ABQ4ZKH3</accession>
<comment type="caution">
    <text evidence="2">The sequence shown here is derived from an EMBL/GenBank/DDBJ whole genome shotgun (WGS) entry which is preliminary data.</text>
</comment>
<gene>
    <name evidence="2" type="ORF">Tco_0772998</name>
</gene>
<dbReference type="EMBL" id="BQNB010011421">
    <property type="protein sequence ID" value="GJS90362.1"/>
    <property type="molecule type" value="Genomic_DNA"/>
</dbReference>
<sequence>MCLEEDMALELSEKAKAKAAKELAAYEAKRANMLEEYSYYITFRAAPLPITKIIYMIDNSCKQASMEITRNNQQYNLTVKRKRSSEILKEVFLKEDIMVDGMHRNLAPPPWIEGSRGLVVSEPKSGIFYNKNFDLCKTPASSEGLVEWKASMSNLGHIQVKDIVKEVEDYLKTYSSVGMDISWYVEGIRRWFKESQRWKYSIILLPFEEEQA</sequence>
<evidence type="ECO:0000313" key="3">
    <source>
        <dbReference type="Proteomes" id="UP001151760"/>
    </source>
</evidence>
<evidence type="ECO:0000313" key="2">
    <source>
        <dbReference type="EMBL" id="GJS90362.1"/>
    </source>
</evidence>